<dbReference type="PANTHER" id="PTHR38792:SF3">
    <property type="entry name" value="BNR_ASP-BOX REPEAT DOMAIN PROTEIN (AFU_ORTHOLOGUE AFUA_7G06430)-RELATED"/>
    <property type="match status" value="1"/>
</dbReference>
<feature type="domain" description="Sialidase" evidence="3">
    <location>
        <begin position="141"/>
        <end position="241"/>
    </location>
</feature>
<evidence type="ECO:0000256" key="1">
    <source>
        <dbReference type="SAM" id="SignalP"/>
    </source>
</evidence>
<sequence>MCGLMNLILTGVLLAACGNSEVNGPADSVRSLPFIPGARIAWDHSTLQQVSDPASPNNYNGYARIKQLQDNSLIVIYESGGSIMSRKSTDEGKTWGNTVIVAEKPPGINMAVPDLLELKDGSLLAMYNPRPHAIDPSRKFGIRIKKSYDKGNTWKDEQLLYEAGYQFENGCWEPAAVQLPNGEIQLFFANEGIYTSSSEQNISMLRSTDNGATWSSDPQIVSFRPGSRDGMPVPLLLKGKSTVVFAIEDNGFTTFKPYTIRNTFSENWASTVGASGSNRSYALKDKLNDHIYAGAPYIAQLNTGETILSYQAHATDGRTEPNAVMMVAVGDENATGFNRVTEPFVIPVNRSGQWNSVCVLKDNSVIAVTSTRAFSTSGRTEVWMIRGHIINGNTIFVGRQTNSQVNAGITHDNERLRFLAKVKDQHVIDNEDGVTFFIDAQNKSYEKPHTGIFSVSVSASGNVVVKEGKNGSWIALPDTKGVQAVSRKGPDGYTLEVSVPWLMLGGKPGAGARMGINIQLNETETAGQAPIKEDATGCNANEPFSWLSEKL</sequence>
<dbReference type="InterPro" id="IPR036278">
    <property type="entry name" value="Sialidase_sf"/>
</dbReference>
<dbReference type="EMBL" id="FSRA01000001">
    <property type="protein sequence ID" value="SIN68310.1"/>
    <property type="molecule type" value="Genomic_DNA"/>
</dbReference>
<dbReference type="Pfam" id="PF06452">
    <property type="entry name" value="CBM9_1"/>
    <property type="match status" value="1"/>
</dbReference>
<dbReference type="PANTHER" id="PTHR38792">
    <property type="entry name" value="BNR/ASP-BOX REPEAT DOMAIN PROTEIN (AFU_ORTHOLOGUE AFUA_7G06430)-RELATED"/>
    <property type="match status" value="1"/>
</dbReference>
<dbReference type="InterPro" id="IPR011040">
    <property type="entry name" value="Sialidase"/>
</dbReference>
<feature type="signal peptide" evidence="1">
    <location>
        <begin position="1"/>
        <end position="15"/>
    </location>
</feature>
<keyword evidence="5" id="KW-1185">Reference proteome</keyword>
<evidence type="ECO:0000259" key="3">
    <source>
        <dbReference type="Pfam" id="PF13088"/>
    </source>
</evidence>
<protein>
    <submittedName>
        <fullName evidence="4">Carbohydrate family 9 binding domain-like</fullName>
    </submittedName>
</protein>
<evidence type="ECO:0000313" key="5">
    <source>
        <dbReference type="Proteomes" id="UP000185003"/>
    </source>
</evidence>
<dbReference type="SUPFAM" id="SSF50939">
    <property type="entry name" value="Sialidases"/>
    <property type="match status" value="1"/>
</dbReference>
<dbReference type="Gene3D" id="2.60.40.1190">
    <property type="match status" value="1"/>
</dbReference>
<organism evidence="4 5">
    <name type="scientific">Chitinophaga niabensis</name>
    <dbReference type="NCBI Taxonomy" id="536979"/>
    <lineage>
        <taxon>Bacteria</taxon>
        <taxon>Pseudomonadati</taxon>
        <taxon>Bacteroidota</taxon>
        <taxon>Chitinophagia</taxon>
        <taxon>Chitinophagales</taxon>
        <taxon>Chitinophagaceae</taxon>
        <taxon>Chitinophaga</taxon>
    </lineage>
</organism>
<feature type="chain" id="PRO_5012207216" evidence="1">
    <location>
        <begin position="16"/>
        <end position="551"/>
    </location>
</feature>
<reference evidence="4 5" key="1">
    <citation type="submission" date="2016-11" db="EMBL/GenBank/DDBJ databases">
        <authorList>
            <person name="Jaros S."/>
            <person name="Januszkiewicz K."/>
            <person name="Wedrychowicz H."/>
        </authorList>
    </citation>
    <scope>NUCLEOTIDE SEQUENCE [LARGE SCALE GENOMIC DNA]</scope>
    <source>
        <strain evidence="4 5">DSM 24787</strain>
    </source>
</reference>
<dbReference type="CDD" id="cd15482">
    <property type="entry name" value="Sialidase_non-viral"/>
    <property type="match status" value="1"/>
</dbReference>
<dbReference type="SUPFAM" id="SSF49344">
    <property type="entry name" value="CBD9-like"/>
    <property type="match status" value="1"/>
</dbReference>
<dbReference type="Gene3D" id="2.120.10.10">
    <property type="match status" value="1"/>
</dbReference>
<dbReference type="AlphaFoldDB" id="A0A1N6DBZ3"/>
<name>A0A1N6DBZ3_9BACT</name>
<dbReference type="STRING" id="536979.SAMN04488055_0594"/>
<feature type="domain" description="Carbohydrate-binding" evidence="2">
    <location>
        <begin position="401"/>
        <end position="527"/>
    </location>
</feature>
<evidence type="ECO:0000313" key="4">
    <source>
        <dbReference type="EMBL" id="SIN68310.1"/>
    </source>
</evidence>
<dbReference type="GO" id="GO:0016052">
    <property type="term" value="P:carbohydrate catabolic process"/>
    <property type="evidence" value="ECO:0007669"/>
    <property type="project" value="InterPro"/>
</dbReference>
<gene>
    <name evidence="4" type="ORF">SAMN04488055_0594</name>
</gene>
<proteinExistence type="predicted"/>
<keyword evidence="1" id="KW-0732">Signal</keyword>
<dbReference type="Proteomes" id="UP000185003">
    <property type="component" value="Unassembled WGS sequence"/>
</dbReference>
<dbReference type="InterPro" id="IPR010502">
    <property type="entry name" value="Carb-bd_dom_fam9"/>
</dbReference>
<evidence type="ECO:0000259" key="2">
    <source>
        <dbReference type="Pfam" id="PF06452"/>
    </source>
</evidence>
<dbReference type="GO" id="GO:0004553">
    <property type="term" value="F:hydrolase activity, hydrolyzing O-glycosyl compounds"/>
    <property type="evidence" value="ECO:0007669"/>
    <property type="project" value="InterPro"/>
</dbReference>
<accession>A0A1N6DBZ3</accession>
<dbReference type="Pfam" id="PF13088">
    <property type="entry name" value="BNR_2"/>
    <property type="match status" value="1"/>
</dbReference>
<dbReference type="GO" id="GO:0030246">
    <property type="term" value="F:carbohydrate binding"/>
    <property type="evidence" value="ECO:0007669"/>
    <property type="project" value="InterPro"/>
</dbReference>